<evidence type="ECO:0000313" key="2">
    <source>
        <dbReference type="Proteomes" id="UP000234323"/>
    </source>
</evidence>
<organism evidence="1 2">
    <name type="scientific">Rhizophagus irregularis</name>
    <dbReference type="NCBI Taxonomy" id="588596"/>
    <lineage>
        <taxon>Eukaryota</taxon>
        <taxon>Fungi</taxon>
        <taxon>Fungi incertae sedis</taxon>
        <taxon>Mucoromycota</taxon>
        <taxon>Glomeromycotina</taxon>
        <taxon>Glomeromycetes</taxon>
        <taxon>Glomerales</taxon>
        <taxon>Glomeraceae</taxon>
        <taxon>Rhizophagus</taxon>
    </lineage>
</organism>
<dbReference type="EMBL" id="LLXI01002814">
    <property type="protein sequence ID" value="PKY58031.1"/>
    <property type="molecule type" value="Genomic_DNA"/>
</dbReference>
<evidence type="ECO:0000313" key="1">
    <source>
        <dbReference type="EMBL" id="PKY58031.1"/>
    </source>
</evidence>
<comment type="caution">
    <text evidence="1">The sequence shown here is derived from an EMBL/GenBank/DDBJ whole genome shotgun (WGS) entry which is preliminary data.</text>
</comment>
<name>A0A2I1HGM6_9GLOM</name>
<keyword evidence="2" id="KW-1185">Reference proteome</keyword>
<sequence>MACSKIFSGDLPELINEIIQSWCDLTIPLLWEDPFSSGYFGNHQFIEIYLSKLNKDVKTKLYEYGVNNNLVSSNTLLFNYPSFIKYLDIDKILVSVHDTVVDVNKNNLLNDIYKKITWHVIPLISRSLLEMFIENEGNLHSFEVYCSTYYDIHYFDNTLDLILQNPNLTYNIGNLTFHIYDYNTQNIITLLKFLYSNCNSISSMVLDFPINDIDCHSLIEKLLSQQGIALLIPIRFTNRFVFVNFDRDYISEWLS</sequence>
<gene>
    <name evidence="1" type="ORF">RhiirA4_479581</name>
</gene>
<protein>
    <submittedName>
        <fullName evidence="1">Uncharacterized protein</fullName>
    </submittedName>
</protein>
<dbReference type="Proteomes" id="UP000234323">
    <property type="component" value="Unassembled WGS sequence"/>
</dbReference>
<proteinExistence type="predicted"/>
<accession>A0A2I1HGM6</accession>
<dbReference type="AlphaFoldDB" id="A0A2I1HGM6"/>
<reference evidence="1 2" key="1">
    <citation type="submission" date="2015-10" db="EMBL/GenBank/DDBJ databases">
        <title>Genome analyses suggest a sexual origin of heterokaryosis in a supposedly ancient asexual fungus.</title>
        <authorList>
            <person name="Ropars J."/>
            <person name="Sedzielewska K."/>
            <person name="Noel J."/>
            <person name="Charron P."/>
            <person name="Farinelli L."/>
            <person name="Marton T."/>
            <person name="Kruger M."/>
            <person name="Pelin A."/>
            <person name="Brachmann A."/>
            <person name="Corradi N."/>
        </authorList>
    </citation>
    <scope>NUCLEOTIDE SEQUENCE [LARGE SCALE GENOMIC DNA]</scope>
    <source>
        <strain evidence="1 2">A4</strain>
    </source>
</reference>
<dbReference type="VEuPathDB" id="FungiDB:RhiirFUN_010126"/>